<organism evidence="2 3">
    <name type="scientific">Eruca vesicaria subsp. sativa</name>
    <name type="common">Garden rocket</name>
    <name type="synonym">Eruca sativa</name>
    <dbReference type="NCBI Taxonomy" id="29727"/>
    <lineage>
        <taxon>Eukaryota</taxon>
        <taxon>Viridiplantae</taxon>
        <taxon>Streptophyta</taxon>
        <taxon>Embryophyta</taxon>
        <taxon>Tracheophyta</taxon>
        <taxon>Spermatophyta</taxon>
        <taxon>Magnoliopsida</taxon>
        <taxon>eudicotyledons</taxon>
        <taxon>Gunneridae</taxon>
        <taxon>Pentapetalae</taxon>
        <taxon>rosids</taxon>
        <taxon>malvids</taxon>
        <taxon>Brassicales</taxon>
        <taxon>Brassicaceae</taxon>
        <taxon>Brassiceae</taxon>
        <taxon>Eruca</taxon>
    </lineage>
</organism>
<evidence type="ECO:0000256" key="1">
    <source>
        <dbReference type="SAM" id="Phobius"/>
    </source>
</evidence>
<accession>A0ABC8J8N6</accession>
<keyword evidence="1" id="KW-0472">Membrane</keyword>
<dbReference type="Proteomes" id="UP001642260">
    <property type="component" value="Unassembled WGS sequence"/>
</dbReference>
<proteinExistence type="predicted"/>
<protein>
    <submittedName>
        <fullName evidence="2">Uncharacterized protein</fullName>
    </submittedName>
</protein>
<reference evidence="2 3" key="1">
    <citation type="submission" date="2022-03" db="EMBL/GenBank/DDBJ databases">
        <authorList>
            <person name="Macdonald S."/>
            <person name="Ahmed S."/>
            <person name="Newling K."/>
        </authorList>
    </citation>
    <scope>NUCLEOTIDE SEQUENCE [LARGE SCALE GENOMIC DNA]</scope>
</reference>
<evidence type="ECO:0000313" key="2">
    <source>
        <dbReference type="EMBL" id="CAH8308080.1"/>
    </source>
</evidence>
<dbReference type="PANTHER" id="PTHR36802:SF1">
    <property type="entry name" value="OS02G0815400 PROTEIN"/>
    <property type="match status" value="1"/>
</dbReference>
<dbReference type="PANTHER" id="PTHR36802">
    <property type="entry name" value="OS02G0815400 PROTEIN"/>
    <property type="match status" value="1"/>
</dbReference>
<evidence type="ECO:0000313" key="3">
    <source>
        <dbReference type="Proteomes" id="UP001642260"/>
    </source>
</evidence>
<name>A0ABC8J8N6_ERUVS</name>
<sequence>MAMIQATKNRVSFIMELRPCKEGIQPKLAAGNCFDLPSDYFQQLPSDLRLDLNDAAFDLSNGPIIDEPLGGVWYLPEKGSRAWDSMVKVNYRRTNVAENSQIAKAMITTGEVLSANTSPASVGNESMSNTRMFKFGELQVAVSPEKAYAGAAIAFVFGYSLRGSLLAMFYASAVLSGFTTAGLLLLAKQLSSEKDS</sequence>
<keyword evidence="1" id="KW-0812">Transmembrane</keyword>
<feature type="transmembrane region" description="Helical" evidence="1">
    <location>
        <begin position="167"/>
        <end position="187"/>
    </location>
</feature>
<comment type="caution">
    <text evidence="2">The sequence shown here is derived from an EMBL/GenBank/DDBJ whole genome shotgun (WGS) entry which is preliminary data.</text>
</comment>
<gene>
    <name evidence="2" type="ORF">ERUC_LOCUS5091</name>
</gene>
<dbReference type="AlphaFoldDB" id="A0ABC8J8N6"/>
<keyword evidence="3" id="KW-1185">Reference proteome</keyword>
<keyword evidence="1" id="KW-1133">Transmembrane helix</keyword>
<dbReference type="EMBL" id="CAKOAT010068711">
    <property type="protein sequence ID" value="CAH8308080.1"/>
    <property type="molecule type" value="Genomic_DNA"/>
</dbReference>